<accession>A0AAW0BXV7</accession>
<evidence type="ECO:0000256" key="1">
    <source>
        <dbReference type="ARBA" id="ARBA00006442"/>
    </source>
</evidence>
<dbReference type="Gene3D" id="3.50.50.100">
    <property type="match status" value="1"/>
</dbReference>
<dbReference type="AlphaFoldDB" id="A0AAW0BXV7"/>
<evidence type="ECO:0000256" key="3">
    <source>
        <dbReference type="ARBA" id="ARBA00022827"/>
    </source>
</evidence>
<evidence type="ECO:0000313" key="7">
    <source>
        <dbReference type="Proteomes" id="UP001383192"/>
    </source>
</evidence>
<keyword evidence="4" id="KW-0560">Oxidoreductase</keyword>
<gene>
    <name evidence="6" type="ORF">VNI00_013613</name>
</gene>
<comment type="similarity">
    <text evidence="1">Belongs to the FAD-dependent oxidoreductase family.</text>
</comment>
<keyword evidence="3" id="KW-0274">FAD</keyword>
<dbReference type="GO" id="GO:0004174">
    <property type="term" value="F:electron-transferring-flavoprotein dehydrogenase activity"/>
    <property type="evidence" value="ECO:0007669"/>
    <property type="project" value="TreeGrafter"/>
</dbReference>
<dbReference type="GO" id="GO:0005737">
    <property type="term" value="C:cytoplasm"/>
    <property type="evidence" value="ECO:0007669"/>
    <property type="project" value="TreeGrafter"/>
</dbReference>
<dbReference type="Proteomes" id="UP001383192">
    <property type="component" value="Unassembled WGS sequence"/>
</dbReference>
<proteinExistence type="inferred from homology"/>
<name>A0AAW0BXV7_9AGAR</name>
<evidence type="ECO:0000313" key="6">
    <source>
        <dbReference type="EMBL" id="KAK7031197.1"/>
    </source>
</evidence>
<comment type="caution">
    <text evidence="6">The sequence shown here is derived from an EMBL/GenBank/DDBJ whole genome shotgun (WGS) entry which is preliminary data.</text>
</comment>
<reference evidence="6 7" key="1">
    <citation type="submission" date="2024-01" db="EMBL/GenBank/DDBJ databases">
        <title>A draft genome for a cacao thread blight-causing isolate of Paramarasmius palmivorus.</title>
        <authorList>
            <person name="Baruah I.K."/>
            <person name="Bukari Y."/>
            <person name="Amoako-Attah I."/>
            <person name="Meinhardt L.W."/>
            <person name="Bailey B.A."/>
            <person name="Cohen S.P."/>
        </authorList>
    </citation>
    <scope>NUCLEOTIDE SEQUENCE [LARGE SCALE GENOMIC DNA]</scope>
    <source>
        <strain evidence="6 7">GH-12</strain>
    </source>
</reference>
<protein>
    <recommendedName>
        <fullName evidence="5">FAD/NAD(P)-binding domain-containing protein</fullName>
    </recommendedName>
</protein>
<dbReference type="InterPro" id="IPR036188">
    <property type="entry name" value="FAD/NAD-bd_sf"/>
</dbReference>
<dbReference type="GO" id="GO:0050660">
    <property type="term" value="F:flavin adenine dinucleotide binding"/>
    <property type="evidence" value="ECO:0007669"/>
    <property type="project" value="TreeGrafter"/>
</dbReference>
<sequence length="379" mass="41357">MGSKRNDDRTTILIVGGGIAGINLARTLSKSFEPAKFNIILVNPRPYILFLIPALRMVVSDQDHLEDQILVPYDKLFHNSNGTFVQGEVVKINQEPGASSGEVVLDNGESLDYDILVLATGGKWEGPLAFPKDPSAVNSFISERRLEFAKSQSILLVGGGSVAIELAGEIRDIWPHKEVTIIQRDRLLMSSTYPDKFRVALQKQVEDRGIKVILDDSIGDVPPGVSTGTITTNKGKRLNPDLIVRTWGSSPDTEFIKGSLGSETLSSRGHVKVKPTLQLRDYSNIFAAGDIIDWDEQKQAGKVNGHVPVIVKNIKSLISGKPAAVEYKGSTEMILVTNGKNSGLAYADVLWGLVFGPWLSSLLKSKTLMVSLLRSYVGY</sequence>
<evidence type="ECO:0000259" key="5">
    <source>
        <dbReference type="Pfam" id="PF07992"/>
    </source>
</evidence>
<dbReference type="Pfam" id="PF07992">
    <property type="entry name" value="Pyr_redox_2"/>
    <property type="match status" value="1"/>
</dbReference>
<keyword evidence="7" id="KW-1185">Reference proteome</keyword>
<keyword evidence="2" id="KW-0285">Flavoprotein</keyword>
<dbReference type="PANTHER" id="PTHR43735">
    <property type="entry name" value="APOPTOSIS-INDUCING FACTOR 1"/>
    <property type="match status" value="1"/>
</dbReference>
<evidence type="ECO:0000256" key="4">
    <source>
        <dbReference type="ARBA" id="ARBA00023002"/>
    </source>
</evidence>
<dbReference type="EMBL" id="JAYKXP010000070">
    <property type="protein sequence ID" value="KAK7031197.1"/>
    <property type="molecule type" value="Genomic_DNA"/>
</dbReference>
<organism evidence="6 7">
    <name type="scientific">Paramarasmius palmivorus</name>
    <dbReference type="NCBI Taxonomy" id="297713"/>
    <lineage>
        <taxon>Eukaryota</taxon>
        <taxon>Fungi</taxon>
        <taxon>Dikarya</taxon>
        <taxon>Basidiomycota</taxon>
        <taxon>Agaricomycotina</taxon>
        <taxon>Agaricomycetes</taxon>
        <taxon>Agaricomycetidae</taxon>
        <taxon>Agaricales</taxon>
        <taxon>Marasmiineae</taxon>
        <taxon>Marasmiaceae</taxon>
        <taxon>Paramarasmius</taxon>
    </lineage>
</organism>
<dbReference type="PRINTS" id="PR00469">
    <property type="entry name" value="PNDRDTASEII"/>
</dbReference>
<dbReference type="PANTHER" id="PTHR43735:SF3">
    <property type="entry name" value="FERROPTOSIS SUPPRESSOR PROTEIN 1"/>
    <property type="match status" value="1"/>
</dbReference>
<dbReference type="PRINTS" id="PR00368">
    <property type="entry name" value="FADPNR"/>
</dbReference>
<dbReference type="InterPro" id="IPR023753">
    <property type="entry name" value="FAD/NAD-binding_dom"/>
</dbReference>
<feature type="domain" description="FAD/NAD(P)-binding" evidence="5">
    <location>
        <begin position="11"/>
        <end position="292"/>
    </location>
</feature>
<evidence type="ECO:0000256" key="2">
    <source>
        <dbReference type="ARBA" id="ARBA00022630"/>
    </source>
</evidence>
<dbReference type="SUPFAM" id="SSF51905">
    <property type="entry name" value="FAD/NAD(P)-binding domain"/>
    <property type="match status" value="1"/>
</dbReference>